<evidence type="ECO:0000313" key="2">
    <source>
        <dbReference type="EMBL" id="MBD2704856.1"/>
    </source>
</evidence>
<dbReference type="SMART" id="SM00736">
    <property type="entry name" value="CADG"/>
    <property type="match status" value="2"/>
</dbReference>
<proteinExistence type="predicted"/>
<dbReference type="EMBL" id="JACWZY010000038">
    <property type="protein sequence ID" value="MBD2704856.1"/>
    <property type="molecule type" value="Genomic_DNA"/>
</dbReference>
<dbReference type="GO" id="GO:0005509">
    <property type="term" value="F:calcium ion binding"/>
    <property type="evidence" value="ECO:0007669"/>
    <property type="project" value="InterPro"/>
</dbReference>
<name>A0A927G9Q2_9BACT</name>
<evidence type="ECO:0000313" key="3">
    <source>
        <dbReference type="Proteomes" id="UP000598820"/>
    </source>
</evidence>
<dbReference type="InterPro" id="IPR044048">
    <property type="entry name" value="Big_12"/>
</dbReference>
<keyword evidence="3" id="KW-1185">Reference proteome</keyword>
<dbReference type="Pfam" id="PF19078">
    <property type="entry name" value="Big_12"/>
    <property type="match status" value="1"/>
</dbReference>
<dbReference type="RefSeq" id="WP_190891767.1">
    <property type="nucleotide sequence ID" value="NZ_JACWZY010000038.1"/>
</dbReference>
<accession>A0A927G9Q2</accession>
<feature type="domain" description="Dystroglycan-type cadherin-like" evidence="1">
    <location>
        <begin position="1653"/>
        <end position="1743"/>
    </location>
</feature>
<dbReference type="GO" id="GO:0016020">
    <property type="term" value="C:membrane"/>
    <property type="evidence" value="ECO:0007669"/>
    <property type="project" value="InterPro"/>
</dbReference>
<dbReference type="SUPFAM" id="SSF89372">
    <property type="entry name" value="Fucose-specific lectin"/>
    <property type="match status" value="1"/>
</dbReference>
<reference evidence="2" key="1">
    <citation type="submission" date="2020-09" db="EMBL/GenBank/DDBJ databases">
        <authorList>
            <person name="Kim M.K."/>
        </authorList>
    </citation>
    <scope>NUCLEOTIDE SEQUENCE</scope>
    <source>
        <strain evidence="2">BT702</strain>
    </source>
</reference>
<dbReference type="InterPro" id="IPR006644">
    <property type="entry name" value="Cadg"/>
</dbReference>
<feature type="domain" description="Dystroglycan-type cadherin-like" evidence="1">
    <location>
        <begin position="1465"/>
        <end position="1554"/>
    </location>
</feature>
<dbReference type="InterPro" id="IPR013783">
    <property type="entry name" value="Ig-like_fold"/>
</dbReference>
<comment type="caution">
    <text evidence="2">The sequence shown here is derived from an EMBL/GenBank/DDBJ whole genome shotgun (WGS) entry which is preliminary data.</text>
</comment>
<dbReference type="Pfam" id="PF05345">
    <property type="entry name" value="He_PIG"/>
    <property type="match status" value="2"/>
</dbReference>
<sequence>MPIFTLFDRYRNSCWTTFWLALVFITGLAVTTPAQTFDTDEIESGLGCSLPFSSLATHPTNGNMYGFWKKGDDLTYSYKLIRFDGSNWITVSTLPAVSGFERPTDDLNLAIDSDGGFHVVFVGSRGDATSGPKVVFYGYSANGTSWVFTEIESYSTPNGFKAPFDPVVEIDAANRPHIVFVAKDAAGSRFFALRYFTYNGSSWTGVDAFSQSGGSAGNNHINVFDFALDSDGKAHIAFQRETDNSGTDGGLWYINNTSGSWPSTPQELAHGTTGAVQGNAISMDIDAANKVHIVHTDTQNRLLYLNNVSGSFSSSQINSNLVGSTYFGGFVINSNGDRFVAYSNNGLKYAYLLAGASGNWTTGTAYTIPSGTEANPVSAILTADRRIMYLFGYKPSGSCSQGSSRSLWYTTATLPGPPVNATVSSISTTSPGPTNASSINFAVTFDKTVTGVGSSNFVLTTSGVSGASVGTVTGSGSTRNVAVNTGTGSGTIRLDMANTSGVAPTVTNVPFTTGTTVTIDKTGPAVSSVTIPANNTYRTGQDLTFTVQFNDNVNVTGLPYLTLTIGSTNVQAFYTGGSGTSALTFKYTVLAGQQDNDGVQVGSPINLNSGSLKDGLGNDANLTLNTIPNTAGVKVDAIVPTVSISSSAGTSGSTTSTSPIPVTVTFSESVTGLLANEVTVTNGMLGGFGGSGATYTFNVTPAANGLITINVAANVAQDAAGNNNSAAAQFSITYSQPVTPTPEVNTPANGTLITTNTPTYSGTASAGSTVVVYVDGSTIGSTTATGGNWSLLQPSALSNSSHSVRATAQLSGQAVSVSSNTNSFTVDISTLSLALSANAVCVNGSLSLTATASNIGSPVIYSLSSSPAGFAGSGTSPQFTLSAPSVGSPTTYTLTVAANSNAGNASATAVVTVNPIPTPSITNLASSYCKNAADVPLSGSPTGGVFTVDGTIALNFSPGNLLVGQHTVVYSYTNVNGCSATTSQSVIVNLTPSPILVASGTLTCALTSATLTASGGTTYQFGGPGVVNQSGNTAFVNVAGIYSVTATNGSSCSSTTTVNVVQDNSAPSVSIMSTSATLTCANPSATLTANGVGTYQWSTGAATSSISVSIATTYSVTLTGTNGCTATTSAQVDQNINAPSVSITPSTGTPAGTTLTCANPSVNLVAGGDGTYRWSTGANTASISVNAADTYSVTVTSANGCTASASIQVAQDTNVPSLTITPTSATLTCANPSATLTANGVGTYQWSTGATTPSISVSIASTYSLTLTGNNGCKGITSAQVSQDNSVPVPSLQVSALTTVNQPISVTASGCSGTLNWQVQGGTGQASGNIYTLSTPGTYTLTATCTVGNCTSPPAPAQILMIQAPNTNFAITSVNMVNCYKTNPSRGQYVVQFTPRYTGQNGNPISFSVVNEMAPTTQPAPYTLNLYQDNPIITLVANQAGNGETRYVYNWLASCSTGSSPNQPPTTVGISAQTATLNQPFQLNLSGYFTDPEGQTLTYSAQGLPAGLNVVNTLLSGTPSQTGMFGVTITAIDPGNLSVSATFTLTVQAQSTQPTNFAIVGVTSVSCEVLKVAQRRVRFTPQYSGLTGQPVTFRVVNELPATNQPGPYSLDLYTDNPVLELRASQAGTAGEVSYSFNWLAACGSTPPVNAAPTVTQSIPNQVGVVGQAFTYSIPVTTFTDPNGDALVLTTSSLPAGLTLNGSVISGTPSASGVSTVFITATDPGGLSASTSFVFTINQVTVPPTGIFAITGVQLLNCQAVSAQQRLIRFSPQYSGLTGQPVSFSVVNELAPTTAGGPYELRLYTDNPVILLKAVQAGTAGEASFSYNWLAACSTPARQSAEKLAELSVQVLGNPVAGEWVDVLIEGAYGRLLHATTVNGQGVSVDSWQTASAADQERIRLRVGASGGIYLLKVETSSQRRTIKLLKH</sequence>
<protein>
    <recommendedName>
        <fullName evidence="1">Dystroglycan-type cadherin-like domain-containing protein</fullName>
    </recommendedName>
</protein>
<dbReference type="InterPro" id="IPR015919">
    <property type="entry name" value="Cadherin-like_sf"/>
</dbReference>
<organism evidence="2 3">
    <name type="scientific">Spirosoma profusum</name>
    <dbReference type="NCBI Taxonomy" id="2771354"/>
    <lineage>
        <taxon>Bacteria</taxon>
        <taxon>Pseudomonadati</taxon>
        <taxon>Bacteroidota</taxon>
        <taxon>Cytophagia</taxon>
        <taxon>Cytophagales</taxon>
        <taxon>Cytophagaceae</taxon>
        <taxon>Spirosoma</taxon>
    </lineage>
</organism>
<dbReference type="Proteomes" id="UP000598820">
    <property type="component" value="Unassembled WGS sequence"/>
</dbReference>
<dbReference type="Gene3D" id="2.60.40.10">
    <property type="entry name" value="Immunoglobulins"/>
    <property type="match status" value="3"/>
</dbReference>
<dbReference type="SUPFAM" id="SSF49313">
    <property type="entry name" value="Cadherin-like"/>
    <property type="match status" value="2"/>
</dbReference>
<evidence type="ECO:0000259" key="1">
    <source>
        <dbReference type="SMART" id="SM00736"/>
    </source>
</evidence>
<gene>
    <name evidence="2" type="ORF">IC229_29765</name>
</gene>